<sequence length="1005" mass="114223">MSAPPSPPASPKASVYPENNQPVQFERPPHVFNRGSSPPFTLVTTLFRDLSRANSKPPKRREALAKWFHKWRTDVGNDLYPAMRLMVPQCDKDRAVYGLKEQALARIYVTVLELDPGSNTAKRLKNWKKPLKTNELGPENTGSNSGTGDFPTVLYECIKTRVTAETTLTIDEVNTLLDSLSTNTRFQAQAAVMTQIAERCSPEDQIWIVKIILKDLKISVKENTVFSVFHPSAFEIYNSTSDLKQVCWKLYDLHCTANNEDTEIQLFQPFQPMLCKRPRRELQDVVKLMERKEFIIEEKLDGERIQLHKRGKEYYYCSRKGKDYTYLYGQHVGTGSLTPFIDGAFAAGVDNVILDGEMLVWDPFTEHYLPFGWLKPAALDKSNDPTKMHPCFKVFDILMLNDRRIYRWPLHKRKDALKKVFSPVTNILEYAYETRGRTAKEVKAELERIMDDRGEGLVVKNPDKPYVLAGREDAWLKVKPEYVDEMSETVDVLVIGADYGTGKRGGGVSTLICGVRDDTMSGDDPHFLSFVRIGSGLNMSEFEEIRRKDWREYTPGEELDFVKLSERGTEDKPDVYIRPEENFIITVKAAEIVTSEKYAMDWTMRFPRCRAIRRDLTWQDVMTAKDIHEMRTGGRKRELSPEVTRNKRRKGNQELALPASSIGTNVKNLQIKNDLFEGLRFMILEGTEKNDKSSLEKLVHESGGKFQQLLKGEDLIVISSRLGFPKANAAIKKGFDILTPKYIIDCVNRETILPRENYITGQQEVVDADLDVQEGDEQVKEEQNEGDEMDQPTAEGVSNGLEEDSETEADSDYQEPEDADVVDPTDDDDYSGRPPLDDAVVGGINDMQVDSAKASQEGEGESDTDEEPTDDSKREPKHASEMHMDEDEPAWDDDDKLFRNLVFYLDTPANAEKNDLTPAAAVKSSIVSKFSSLRSLILDNGGKVTDDVHDQKITHIIIDRRDKTRTTELRNLTKTGTKYRQQVTPDFITDSIDEAALLSESVYRP</sequence>
<dbReference type="GO" id="GO:0005524">
    <property type="term" value="F:ATP binding"/>
    <property type="evidence" value="ECO:0007669"/>
    <property type="project" value="UniProtKB-KW"/>
</dbReference>
<dbReference type="EC" id="6.5.1.1" evidence="15"/>
<dbReference type="InterPro" id="IPR012308">
    <property type="entry name" value="DNA_ligase_ATP-dep_N"/>
</dbReference>
<dbReference type="InterPro" id="IPR044125">
    <property type="entry name" value="Adenylation_DNA_ligase_IV"/>
</dbReference>
<dbReference type="GO" id="GO:0071897">
    <property type="term" value="P:DNA biosynthetic process"/>
    <property type="evidence" value="ECO:0007669"/>
    <property type="project" value="InterPro"/>
</dbReference>
<evidence type="ECO:0000259" key="19">
    <source>
        <dbReference type="PROSITE" id="PS50172"/>
    </source>
</evidence>
<evidence type="ECO:0000256" key="1">
    <source>
        <dbReference type="ARBA" id="ARBA00001946"/>
    </source>
</evidence>
<dbReference type="GO" id="GO:0003677">
    <property type="term" value="F:DNA binding"/>
    <property type="evidence" value="ECO:0007669"/>
    <property type="project" value="InterPro"/>
</dbReference>
<evidence type="ECO:0000256" key="9">
    <source>
        <dbReference type="ARBA" id="ARBA00022840"/>
    </source>
</evidence>
<name>A0A167S891_CALVF</name>
<dbReference type="Proteomes" id="UP000076738">
    <property type="component" value="Unassembled WGS sequence"/>
</dbReference>
<evidence type="ECO:0000256" key="5">
    <source>
        <dbReference type="ARBA" id="ARBA00022723"/>
    </source>
</evidence>
<feature type="compositionally biased region" description="Acidic residues" evidence="17">
    <location>
        <begin position="858"/>
        <end position="869"/>
    </location>
</feature>
<feature type="region of interest" description="Disordered" evidence="17">
    <location>
        <begin position="631"/>
        <end position="651"/>
    </location>
</feature>
<dbReference type="InterPro" id="IPR012309">
    <property type="entry name" value="DNA_ligase_ATP-dep_C"/>
</dbReference>
<feature type="domain" description="ATP-dependent DNA ligase family profile" evidence="18">
    <location>
        <begin position="383"/>
        <end position="517"/>
    </location>
</feature>
<feature type="domain" description="BRCT" evidence="19">
    <location>
        <begin position="671"/>
        <end position="760"/>
    </location>
</feature>
<evidence type="ECO:0000256" key="10">
    <source>
        <dbReference type="ARBA" id="ARBA00022842"/>
    </source>
</evidence>
<evidence type="ECO:0000256" key="15">
    <source>
        <dbReference type="RuleBase" id="RU000617"/>
    </source>
</evidence>
<dbReference type="Pfam" id="PF01068">
    <property type="entry name" value="DNA_ligase_A_M"/>
    <property type="match status" value="1"/>
</dbReference>
<evidence type="ECO:0000256" key="7">
    <source>
        <dbReference type="ARBA" id="ARBA00022741"/>
    </source>
</evidence>
<dbReference type="InterPro" id="IPR016059">
    <property type="entry name" value="DNA_ligase_ATP-dep_CS"/>
</dbReference>
<dbReference type="InterPro" id="IPR012310">
    <property type="entry name" value="DNA_ligase_ATP-dep_cent"/>
</dbReference>
<evidence type="ECO:0000256" key="13">
    <source>
        <dbReference type="ARBA" id="ARBA00023242"/>
    </source>
</evidence>
<keyword evidence="4 15" id="KW-0436">Ligase</keyword>
<dbReference type="InterPro" id="IPR036599">
    <property type="entry name" value="DNA_ligase_N_sf"/>
</dbReference>
<dbReference type="InterPro" id="IPR029710">
    <property type="entry name" value="LIG4"/>
</dbReference>
<keyword evidence="9 15" id="KW-0067">ATP-binding</keyword>
<dbReference type="PROSITE" id="PS00697">
    <property type="entry name" value="DNA_LIGASE_A1"/>
    <property type="match status" value="1"/>
</dbReference>
<proteinExistence type="inferred from homology"/>
<keyword evidence="6" id="KW-0677">Repeat</keyword>
<evidence type="ECO:0000256" key="4">
    <source>
        <dbReference type="ARBA" id="ARBA00022598"/>
    </source>
</evidence>
<dbReference type="SMART" id="SM00292">
    <property type="entry name" value="BRCT"/>
    <property type="match status" value="2"/>
</dbReference>
<dbReference type="Pfam" id="PF04675">
    <property type="entry name" value="DNA_ligase_A_N"/>
    <property type="match status" value="1"/>
</dbReference>
<dbReference type="InterPro" id="IPR001357">
    <property type="entry name" value="BRCT_dom"/>
</dbReference>
<evidence type="ECO:0000256" key="6">
    <source>
        <dbReference type="ARBA" id="ARBA00022737"/>
    </source>
</evidence>
<evidence type="ECO:0000256" key="8">
    <source>
        <dbReference type="ARBA" id="ARBA00022763"/>
    </source>
</evidence>
<dbReference type="OrthoDB" id="151490at2759"/>
<comment type="subcellular location">
    <subcellularLocation>
        <location evidence="2">Nucleus</location>
    </subcellularLocation>
</comment>
<organism evidence="20 21">
    <name type="scientific">Calocera viscosa (strain TUFC12733)</name>
    <dbReference type="NCBI Taxonomy" id="1330018"/>
    <lineage>
        <taxon>Eukaryota</taxon>
        <taxon>Fungi</taxon>
        <taxon>Dikarya</taxon>
        <taxon>Basidiomycota</taxon>
        <taxon>Agaricomycotina</taxon>
        <taxon>Dacrymycetes</taxon>
        <taxon>Dacrymycetales</taxon>
        <taxon>Dacrymycetaceae</taxon>
        <taxon>Calocera</taxon>
    </lineage>
</organism>
<keyword evidence="21" id="KW-1185">Reference proteome</keyword>
<dbReference type="Pfam" id="PF16589">
    <property type="entry name" value="BRCT_2"/>
    <property type="match status" value="1"/>
</dbReference>
<comment type="similarity">
    <text evidence="3 16">Belongs to the ATP-dependent DNA ligase family.</text>
</comment>
<evidence type="ECO:0000256" key="11">
    <source>
        <dbReference type="ARBA" id="ARBA00023172"/>
    </source>
</evidence>
<dbReference type="GO" id="GO:0046872">
    <property type="term" value="F:metal ion binding"/>
    <property type="evidence" value="ECO:0007669"/>
    <property type="project" value="UniProtKB-KW"/>
</dbReference>
<feature type="compositionally biased region" description="Basic and acidic residues" evidence="17">
    <location>
        <begin position="631"/>
        <end position="640"/>
    </location>
</feature>
<evidence type="ECO:0000256" key="16">
    <source>
        <dbReference type="RuleBase" id="RU004196"/>
    </source>
</evidence>
<evidence type="ECO:0000256" key="14">
    <source>
        <dbReference type="ARBA" id="ARBA00034003"/>
    </source>
</evidence>
<dbReference type="InterPro" id="IPR012340">
    <property type="entry name" value="NA-bd_OB-fold"/>
</dbReference>
<dbReference type="Gene3D" id="1.10.3260.10">
    <property type="entry name" value="DNA ligase, ATP-dependent, N-terminal domain"/>
    <property type="match status" value="1"/>
</dbReference>
<feature type="compositionally biased region" description="Pro residues" evidence="17">
    <location>
        <begin position="1"/>
        <end position="10"/>
    </location>
</feature>
<feature type="compositionally biased region" description="Acidic residues" evidence="17">
    <location>
        <begin position="801"/>
        <end position="829"/>
    </location>
</feature>
<dbReference type="GO" id="GO:0006297">
    <property type="term" value="P:nucleotide-excision repair, DNA gap filling"/>
    <property type="evidence" value="ECO:0007669"/>
    <property type="project" value="TreeGrafter"/>
</dbReference>
<dbReference type="CDD" id="cd07903">
    <property type="entry name" value="Adenylation_DNA_ligase_IV"/>
    <property type="match status" value="1"/>
</dbReference>
<accession>A0A167S891</accession>
<protein>
    <recommendedName>
        <fullName evidence="15">DNA ligase</fullName>
        <ecNumber evidence="15">6.5.1.1</ecNumber>
    </recommendedName>
</protein>
<dbReference type="Gene3D" id="3.30.470.30">
    <property type="entry name" value="DNA ligase/mRNA capping enzyme"/>
    <property type="match status" value="1"/>
</dbReference>
<dbReference type="SUPFAM" id="SSF50249">
    <property type="entry name" value="Nucleic acid-binding proteins"/>
    <property type="match status" value="1"/>
</dbReference>
<dbReference type="SUPFAM" id="SSF52113">
    <property type="entry name" value="BRCT domain"/>
    <property type="match status" value="2"/>
</dbReference>
<keyword evidence="11 15" id="KW-0233">DNA recombination</keyword>
<dbReference type="PROSITE" id="PS50160">
    <property type="entry name" value="DNA_LIGASE_A3"/>
    <property type="match status" value="1"/>
</dbReference>
<dbReference type="GO" id="GO:0006310">
    <property type="term" value="P:DNA recombination"/>
    <property type="evidence" value="ECO:0007669"/>
    <property type="project" value="UniProtKB-KW"/>
</dbReference>
<dbReference type="Gene3D" id="3.40.50.10190">
    <property type="entry name" value="BRCT domain"/>
    <property type="match status" value="2"/>
</dbReference>
<feature type="region of interest" description="Disordered" evidence="17">
    <location>
        <begin position="774"/>
        <end position="891"/>
    </location>
</feature>
<dbReference type="PANTHER" id="PTHR45997">
    <property type="entry name" value="DNA LIGASE 4"/>
    <property type="match status" value="1"/>
</dbReference>
<dbReference type="Pfam" id="PF04679">
    <property type="entry name" value="DNA_ligase_A_C"/>
    <property type="match status" value="1"/>
</dbReference>
<comment type="catalytic activity">
    <reaction evidence="14 15">
        <text>ATP + (deoxyribonucleotide)n-3'-hydroxyl + 5'-phospho-(deoxyribonucleotide)m = (deoxyribonucleotide)n+m + AMP + diphosphate.</text>
        <dbReference type="EC" id="6.5.1.1"/>
    </reaction>
</comment>
<keyword evidence="7 15" id="KW-0547">Nucleotide-binding</keyword>
<dbReference type="InterPro" id="IPR036420">
    <property type="entry name" value="BRCT_dom_sf"/>
</dbReference>
<evidence type="ECO:0000256" key="17">
    <source>
        <dbReference type="SAM" id="MobiDB-lite"/>
    </source>
</evidence>
<keyword evidence="8 15" id="KW-0227">DNA damage</keyword>
<dbReference type="NCBIfam" id="TIGR00574">
    <property type="entry name" value="dnl1"/>
    <property type="match status" value="1"/>
</dbReference>
<evidence type="ECO:0000256" key="12">
    <source>
        <dbReference type="ARBA" id="ARBA00023204"/>
    </source>
</evidence>
<dbReference type="Gene3D" id="2.40.50.140">
    <property type="entry name" value="Nucleic acid-binding proteins"/>
    <property type="match status" value="1"/>
</dbReference>
<feature type="compositionally biased region" description="Basic and acidic residues" evidence="17">
    <location>
        <begin position="870"/>
        <end position="883"/>
    </location>
</feature>
<feature type="domain" description="BRCT" evidence="19">
    <location>
        <begin position="893"/>
        <end position="1005"/>
    </location>
</feature>
<evidence type="ECO:0000313" key="20">
    <source>
        <dbReference type="EMBL" id="KZP01667.1"/>
    </source>
</evidence>
<gene>
    <name evidence="20" type="ORF">CALVIDRAFT_14677</name>
</gene>
<dbReference type="SUPFAM" id="SSF56091">
    <property type="entry name" value="DNA ligase/mRNA capping enzyme, catalytic domain"/>
    <property type="match status" value="1"/>
</dbReference>
<evidence type="ECO:0000259" key="18">
    <source>
        <dbReference type="PROSITE" id="PS50160"/>
    </source>
</evidence>
<dbReference type="PANTHER" id="PTHR45997:SF1">
    <property type="entry name" value="DNA LIGASE 4"/>
    <property type="match status" value="1"/>
</dbReference>
<evidence type="ECO:0000313" key="21">
    <source>
        <dbReference type="Proteomes" id="UP000076738"/>
    </source>
</evidence>
<dbReference type="CDD" id="cd07968">
    <property type="entry name" value="OBF_DNA_ligase_IV"/>
    <property type="match status" value="1"/>
</dbReference>
<dbReference type="EMBL" id="KV417266">
    <property type="protein sequence ID" value="KZP01667.1"/>
    <property type="molecule type" value="Genomic_DNA"/>
</dbReference>
<keyword evidence="5" id="KW-0479">Metal-binding</keyword>
<keyword evidence="12 15" id="KW-0234">DNA repair</keyword>
<comment type="cofactor">
    <cofactor evidence="1">
        <name>Mg(2+)</name>
        <dbReference type="ChEBI" id="CHEBI:18420"/>
    </cofactor>
</comment>
<evidence type="ECO:0000256" key="3">
    <source>
        <dbReference type="ARBA" id="ARBA00007572"/>
    </source>
</evidence>
<dbReference type="InterPro" id="IPR000977">
    <property type="entry name" value="DNA_ligase_ATP-dep"/>
</dbReference>
<keyword evidence="10" id="KW-0460">Magnesium</keyword>
<dbReference type="GO" id="GO:0032807">
    <property type="term" value="C:DNA ligase IV complex"/>
    <property type="evidence" value="ECO:0007669"/>
    <property type="project" value="TreeGrafter"/>
</dbReference>
<dbReference type="AlphaFoldDB" id="A0A167S891"/>
<dbReference type="GO" id="GO:0006303">
    <property type="term" value="P:double-strand break repair via nonhomologous end joining"/>
    <property type="evidence" value="ECO:0007669"/>
    <property type="project" value="TreeGrafter"/>
</dbReference>
<dbReference type="PROSITE" id="PS50172">
    <property type="entry name" value="BRCT"/>
    <property type="match status" value="2"/>
</dbReference>
<dbReference type="GO" id="GO:0003910">
    <property type="term" value="F:DNA ligase (ATP) activity"/>
    <property type="evidence" value="ECO:0007669"/>
    <property type="project" value="UniProtKB-EC"/>
</dbReference>
<feature type="region of interest" description="Disordered" evidence="17">
    <location>
        <begin position="1"/>
        <end position="31"/>
    </location>
</feature>
<dbReference type="STRING" id="1330018.A0A167S891"/>
<keyword evidence="13" id="KW-0539">Nucleus</keyword>
<reference evidence="20 21" key="1">
    <citation type="journal article" date="2016" name="Mol. Biol. Evol.">
        <title>Comparative Genomics of Early-Diverging Mushroom-Forming Fungi Provides Insights into the Origins of Lignocellulose Decay Capabilities.</title>
        <authorList>
            <person name="Nagy L.G."/>
            <person name="Riley R."/>
            <person name="Tritt A."/>
            <person name="Adam C."/>
            <person name="Daum C."/>
            <person name="Floudas D."/>
            <person name="Sun H."/>
            <person name="Yadav J.S."/>
            <person name="Pangilinan J."/>
            <person name="Larsson K.H."/>
            <person name="Matsuura K."/>
            <person name="Barry K."/>
            <person name="Labutti K."/>
            <person name="Kuo R."/>
            <person name="Ohm R.A."/>
            <person name="Bhattacharya S.S."/>
            <person name="Shirouzu T."/>
            <person name="Yoshinaga Y."/>
            <person name="Martin F.M."/>
            <person name="Grigoriev I.V."/>
            <person name="Hibbett D.S."/>
        </authorList>
    </citation>
    <scope>NUCLEOTIDE SEQUENCE [LARGE SCALE GENOMIC DNA]</scope>
    <source>
        <strain evidence="20 21">TUFC12733</strain>
    </source>
</reference>
<evidence type="ECO:0000256" key="2">
    <source>
        <dbReference type="ARBA" id="ARBA00004123"/>
    </source>
</evidence>